<reference evidence="1 2" key="1">
    <citation type="submission" date="2018-06" db="EMBL/GenBank/DDBJ databases">
        <title>Comparative genomics reveals the genomic features of Rhizophagus irregularis, R. cerebriforme, R. diaphanum and Gigaspora rosea, and their symbiotic lifestyle signature.</title>
        <authorList>
            <person name="Morin E."/>
            <person name="San Clemente H."/>
            <person name="Chen E.C.H."/>
            <person name="De La Providencia I."/>
            <person name="Hainaut M."/>
            <person name="Kuo A."/>
            <person name="Kohler A."/>
            <person name="Murat C."/>
            <person name="Tang N."/>
            <person name="Roy S."/>
            <person name="Loubradou J."/>
            <person name="Henrissat B."/>
            <person name="Grigoriev I.V."/>
            <person name="Corradi N."/>
            <person name="Roux C."/>
            <person name="Martin F.M."/>
        </authorList>
    </citation>
    <scope>NUCLEOTIDE SEQUENCE [LARGE SCALE GENOMIC DNA]</scope>
    <source>
        <strain evidence="1 2">DAOM 194757</strain>
    </source>
</reference>
<comment type="caution">
    <text evidence="1">The sequence shown here is derived from an EMBL/GenBank/DDBJ whole genome shotgun (WGS) entry which is preliminary data.</text>
</comment>
<gene>
    <name evidence="1" type="ORF">C2G38_2161410</name>
</gene>
<dbReference type="AlphaFoldDB" id="A0A397VZ71"/>
<proteinExistence type="predicted"/>
<name>A0A397VZ71_9GLOM</name>
<dbReference type="EMBL" id="QKWP01000110">
    <property type="protein sequence ID" value="RIB27122.1"/>
    <property type="molecule type" value="Genomic_DNA"/>
</dbReference>
<protein>
    <submittedName>
        <fullName evidence="1">Uncharacterized protein</fullName>
    </submittedName>
</protein>
<dbReference type="Proteomes" id="UP000266673">
    <property type="component" value="Unassembled WGS sequence"/>
</dbReference>
<evidence type="ECO:0000313" key="2">
    <source>
        <dbReference type="Proteomes" id="UP000266673"/>
    </source>
</evidence>
<keyword evidence="2" id="KW-1185">Reference proteome</keyword>
<sequence>MNLAADQRFSSPSISSLVLLSIVPHLHPENYEDIIKLLHKKQQVDKNNELNLAEDLTSFVTTISLSTLNF</sequence>
<organism evidence="1 2">
    <name type="scientific">Gigaspora rosea</name>
    <dbReference type="NCBI Taxonomy" id="44941"/>
    <lineage>
        <taxon>Eukaryota</taxon>
        <taxon>Fungi</taxon>
        <taxon>Fungi incertae sedis</taxon>
        <taxon>Mucoromycota</taxon>
        <taxon>Glomeromycotina</taxon>
        <taxon>Glomeromycetes</taxon>
        <taxon>Diversisporales</taxon>
        <taxon>Gigasporaceae</taxon>
        <taxon>Gigaspora</taxon>
    </lineage>
</organism>
<evidence type="ECO:0000313" key="1">
    <source>
        <dbReference type="EMBL" id="RIB27122.1"/>
    </source>
</evidence>
<accession>A0A397VZ71</accession>